<dbReference type="InterPro" id="IPR007768">
    <property type="entry name" value="Suppressor_of_fused"/>
</dbReference>
<protein>
    <submittedName>
        <fullName evidence="2">Suppressor of fused</fullName>
    </submittedName>
</protein>
<evidence type="ECO:0000259" key="1">
    <source>
        <dbReference type="Pfam" id="PF05076"/>
    </source>
</evidence>
<sequence length="112" mass="12362">MEAKRGVGASSFPGVGFPQIPPGLEALYSACLQIYSDQPNPLQVAAVLKYWLGGPDPLDYISMYANQGDESKDISPHWHYVSFGLSDLHGDGRVHEYVQPLLPVSRTFVRGW</sequence>
<dbReference type="PANTHER" id="PTHR10928">
    <property type="entry name" value="SUPPRESSOR OF FUSED"/>
    <property type="match status" value="1"/>
</dbReference>
<proteinExistence type="predicted"/>
<reference evidence="2" key="1">
    <citation type="journal article" date="2016" name="Ticks Tick Borne Dis.">
        <title>De novo assembly and annotation of the salivary gland transcriptome of Rhipicephalus appendiculatus male and female ticks during blood feeding.</title>
        <authorList>
            <person name="de Castro M.H."/>
            <person name="de Klerk D."/>
            <person name="Pienaar R."/>
            <person name="Latif A.A."/>
            <person name="Rees D.J."/>
            <person name="Mans B.J."/>
        </authorList>
    </citation>
    <scope>NUCLEOTIDE SEQUENCE</scope>
    <source>
        <tissue evidence="2">Salivary glands</tissue>
    </source>
</reference>
<dbReference type="Pfam" id="PF05076">
    <property type="entry name" value="SUFU"/>
    <property type="match status" value="1"/>
</dbReference>
<organism evidence="2">
    <name type="scientific">Rhipicephalus appendiculatus</name>
    <name type="common">Brown ear tick</name>
    <dbReference type="NCBI Taxonomy" id="34631"/>
    <lineage>
        <taxon>Eukaryota</taxon>
        <taxon>Metazoa</taxon>
        <taxon>Ecdysozoa</taxon>
        <taxon>Arthropoda</taxon>
        <taxon>Chelicerata</taxon>
        <taxon>Arachnida</taxon>
        <taxon>Acari</taxon>
        <taxon>Parasitiformes</taxon>
        <taxon>Ixodida</taxon>
        <taxon>Ixodoidea</taxon>
        <taxon>Ixodidae</taxon>
        <taxon>Rhipicephalinae</taxon>
        <taxon>Rhipicephalus</taxon>
        <taxon>Rhipicephalus</taxon>
    </lineage>
</organism>
<dbReference type="AlphaFoldDB" id="A0A131YMV8"/>
<dbReference type="InterPro" id="IPR020941">
    <property type="entry name" value="SUFU-like_domain"/>
</dbReference>
<name>A0A131YMV8_RHIAP</name>
<dbReference type="InterPro" id="IPR037181">
    <property type="entry name" value="SUFU_N"/>
</dbReference>
<dbReference type="PANTHER" id="PTHR10928:SF2">
    <property type="entry name" value="SUPPRESSOR OF FUSED HOMOLOG"/>
    <property type="match status" value="1"/>
</dbReference>
<accession>A0A131YMV8</accession>
<dbReference type="GO" id="GO:0005634">
    <property type="term" value="C:nucleus"/>
    <property type="evidence" value="ECO:0007669"/>
    <property type="project" value="TreeGrafter"/>
</dbReference>
<dbReference type="SUPFAM" id="SSF103359">
    <property type="entry name" value="Suppressor of Fused, N-terminal domain"/>
    <property type="match status" value="1"/>
</dbReference>
<dbReference type="GO" id="GO:0005737">
    <property type="term" value="C:cytoplasm"/>
    <property type="evidence" value="ECO:0007669"/>
    <property type="project" value="TreeGrafter"/>
</dbReference>
<evidence type="ECO:0000313" key="2">
    <source>
        <dbReference type="EMBL" id="JAP79908.1"/>
    </source>
</evidence>
<dbReference type="EMBL" id="GEDV01008649">
    <property type="protein sequence ID" value="JAP79908.1"/>
    <property type="molecule type" value="Transcribed_RNA"/>
</dbReference>
<feature type="domain" description="Suppressor of fused-like" evidence="1">
    <location>
        <begin position="54"/>
        <end position="91"/>
    </location>
</feature>